<reference evidence="2 3" key="1">
    <citation type="submission" date="2015-05" db="EMBL/GenBank/DDBJ databases">
        <authorList>
            <person name="Wang D.B."/>
            <person name="Wang M."/>
        </authorList>
    </citation>
    <scope>NUCLEOTIDE SEQUENCE [LARGE SCALE GENOMIC DNA]</scope>
    <source>
        <strain evidence="2">VL1</strain>
    </source>
</reference>
<dbReference type="PROSITE" id="PS50007">
    <property type="entry name" value="PIPLC_X_DOMAIN"/>
    <property type="match status" value="1"/>
</dbReference>
<proteinExistence type="predicted"/>
<dbReference type="Gene3D" id="3.20.20.190">
    <property type="entry name" value="Phosphatidylinositol (PI) phosphodiesterase"/>
    <property type="match status" value="2"/>
</dbReference>
<dbReference type="CDD" id="cd08586">
    <property type="entry name" value="PI-PLCc_BcPLC_like"/>
    <property type="match status" value="1"/>
</dbReference>
<dbReference type="STRING" id="100787.A0A0G4LZE2"/>
<sequence length="601" mass="67207">MPNITIRNLTVQALTLKRVERFGAKQVTTGSTLGNAIGNITSLLNATSFNSTEIHPEGEAREKKDVDIKINAFSAQGTDFPAPQEDKEVVRLLFECDGKWYEVDTPSKSDRSVVMTRLTKDDKREFTAVYIERHQFLAIMSSSNLHAWMKELKDSYPLPFLSIPGTHNAPTCYTALPTLGNAIGNITSLLNATSFNSTEIHPEGEAREKKDVDIKINAFSAQGTDFPAPQEDKEVVRLLFECDGKWYEVDTPSKSDRSVVMTRLTKDDKREFTAVYIERHQFLAIMSSSNLHAWMKELKDSYPLPFLSIPGTHNAPTCYTALPSVRCQAVGITEQLENGVRFFDIRVSATPDNDNLALVHSVFPISLTGTKWFADLLTEVYAFLERNPSETLIMSIKREGTGKGSDHDMSRYLRDRYIKKNSNRWYTKPQIPVLGDARGKIVLMRRFHCDDSVNKSENDGKGIGIDAAHWPDNCEDGKTGGGGFVRVQDFYELERAAEALFRAPGAEGCDKDAVSPLFVNFLSASNFFNATCWPERIAAKVNPAVVEYLCMRHGDEGKGVKKLKVGEAATGIVVTDWVGAHDDWDLIRCIVAWNARLQLKK</sequence>
<dbReference type="GO" id="GO:0008081">
    <property type="term" value="F:phosphoric diester hydrolase activity"/>
    <property type="evidence" value="ECO:0007669"/>
    <property type="project" value="InterPro"/>
</dbReference>
<dbReference type="GO" id="GO:0006629">
    <property type="term" value="P:lipid metabolic process"/>
    <property type="evidence" value="ECO:0007669"/>
    <property type="project" value="InterPro"/>
</dbReference>
<dbReference type="PANTHER" id="PTHR13593:SF113">
    <property type="entry name" value="SI:DKEY-266F7.9"/>
    <property type="match status" value="1"/>
</dbReference>
<accession>A0A0G4LZE2</accession>
<protein>
    <recommendedName>
        <fullName evidence="1">Phosphatidylinositol-specific phospholipase C X domain-containing protein</fullName>
    </recommendedName>
</protein>
<keyword evidence="3" id="KW-1185">Reference proteome</keyword>
<evidence type="ECO:0000259" key="1">
    <source>
        <dbReference type="SMART" id="SM00148"/>
    </source>
</evidence>
<gene>
    <name evidence="2" type="ORF">BN1708_000721</name>
</gene>
<dbReference type="InterPro" id="IPR000909">
    <property type="entry name" value="PLipase_C_PInositol-sp_X_dom"/>
</dbReference>
<dbReference type="InterPro" id="IPR017946">
    <property type="entry name" value="PLC-like_Pdiesterase_TIM-brl"/>
</dbReference>
<feature type="domain" description="Phosphatidylinositol-specific phospholipase C X" evidence="1">
    <location>
        <begin position="300"/>
        <end position="446"/>
    </location>
</feature>
<dbReference type="Proteomes" id="UP000044602">
    <property type="component" value="Unassembled WGS sequence"/>
</dbReference>
<dbReference type="PANTHER" id="PTHR13593">
    <property type="match status" value="1"/>
</dbReference>
<evidence type="ECO:0000313" key="3">
    <source>
        <dbReference type="Proteomes" id="UP000044602"/>
    </source>
</evidence>
<name>A0A0G4LZE2_VERLO</name>
<organism evidence="2 3">
    <name type="scientific">Verticillium longisporum</name>
    <name type="common">Verticillium dahliae var. longisporum</name>
    <dbReference type="NCBI Taxonomy" id="100787"/>
    <lineage>
        <taxon>Eukaryota</taxon>
        <taxon>Fungi</taxon>
        <taxon>Dikarya</taxon>
        <taxon>Ascomycota</taxon>
        <taxon>Pezizomycotina</taxon>
        <taxon>Sordariomycetes</taxon>
        <taxon>Hypocreomycetidae</taxon>
        <taxon>Glomerellales</taxon>
        <taxon>Plectosphaerellaceae</taxon>
        <taxon>Verticillium</taxon>
    </lineage>
</organism>
<dbReference type="SMART" id="SM00148">
    <property type="entry name" value="PLCXc"/>
    <property type="match status" value="1"/>
</dbReference>
<evidence type="ECO:0000313" key="2">
    <source>
        <dbReference type="EMBL" id="CRK26935.1"/>
    </source>
</evidence>
<dbReference type="InterPro" id="IPR051057">
    <property type="entry name" value="PI-PLC_domain"/>
</dbReference>
<dbReference type="AlphaFoldDB" id="A0A0G4LZE2"/>
<dbReference type="Pfam" id="PF00388">
    <property type="entry name" value="PI-PLC-X"/>
    <property type="match status" value="1"/>
</dbReference>
<dbReference type="EMBL" id="CVQH01020306">
    <property type="protein sequence ID" value="CRK26935.1"/>
    <property type="molecule type" value="Genomic_DNA"/>
</dbReference>
<dbReference type="SUPFAM" id="SSF51695">
    <property type="entry name" value="PLC-like phosphodiesterases"/>
    <property type="match status" value="2"/>
</dbReference>